<dbReference type="Gene3D" id="2.60.120.10">
    <property type="entry name" value="Jelly Rolls"/>
    <property type="match status" value="1"/>
</dbReference>
<dbReference type="EMBL" id="UPHM01000104">
    <property type="protein sequence ID" value="VAZ97474.1"/>
    <property type="molecule type" value="Genomic_DNA"/>
</dbReference>
<dbReference type="Proteomes" id="UP000271464">
    <property type="component" value="Unassembled WGS sequence"/>
</dbReference>
<protein>
    <recommendedName>
        <fullName evidence="3">Cupin 2 conserved barrel domain-containing protein</fullName>
    </recommendedName>
</protein>
<evidence type="ECO:0000313" key="2">
    <source>
        <dbReference type="Proteomes" id="UP000271464"/>
    </source>
</evidence>
<evidence type="ECO:0000313" key="1">
    <source>
        <dbReference type="EMBL" id="VAZ97474.1"/>
    </source>
</evidence>
<proteinExistence type="predicted"/>
<dbReference type="InterPro" id="IPR011051">
    <property type="entry name" value="RmlC_Cupin_sf"/>
</dbReference>
<accession>A0ABY6RLZ1</accession>
<comment type="caution">
    <text evidence="1">The sequence shown here is derived from an EMBL/GenBank/DDBJ whole genome shotgun (WGS) entry which is preliminary data.</text>
</comment>
<name>A0ABY6RLZ1_9MYCO</name>
<keyword evidence="2" id="KW-1185">Reference proteome</keyword>
<evidence type="ECO:0008006" key="3">
    <source>
        <dbReference type="Google" id="ProtNLM"/>
    </source>
</evidence>
<organism evidence="1 2">
    <name type="scientific">Mycobacterium persicum</name>
    <dbReference type="NCBI Taxonomy" id="1487726"/>
    <lineage>
        <taxon>Bacteria</taxon>
        <taxon>Bacillati</taxon>
        <taxon>Actinomycetota</taxon>
        <taxon>Actinomycetes</taxon>
        <taxon>Mycobacteriales</taxon>
        <taxon>Mycobacteriaceae</taxon>
        <taxon>Mycobacterium</taxon>
    </lineage>
</organism>
<sequence length="69" mass="7736">MLDIGSQCASFVVHAGDMFHIDSGSLHHIENIGTDVCEFVIAFRNERPEDFGLKTYRDVLLTNPRGRDA</sequence>
<reference evidence="1 2" key="1">
    <citation type="submission" date="2018-09" db="EMBL/GenBank/DDBJ databases">
        <authorList>
            <person name="Tagini F."/>
        </authorList>
    </citation>
    <scope>NUCLEOTIDE SEQUENCE [LARGE SCALE GENOMIC DNA]</scope>
    <source>
        <strain evidence="1 2">MK4</strain>
    </source>
</reference>
<gene>
    <name evidence="1" type="ORF">LAUMK4_03858</name>
</gene>
<dbReference type="SUPFAM" id="SSF51182">
    <property type="entry name" value="RmlC-like cupins"/>
    <property type="match status" value="1"/>
</dbReference>
<dbReference type="InterPro" id="IPR014710">
    <property type="entry name" value="RmlC-like_jellyroll"/>
</dbReference>